<evidence type="ECO:0000313" key="2">
    <source>
        <dbReference type="Proteomes" id="UP000244223"/>
    </source>
</evidence>
<evidence type="ECO:0000313" key="1">
    <source>
        <dbReference type="EMBL" id="PTQ85361.1"/>
    </source>
</evidence>
<accession>A0A2T5INF1</accession>
<organism evidence="1 2">
    <name type="scientific">Agitococcus lubricus</name>
    <dbReference type="NCBI Taxonomy" id="1077255"/>
    <lineage>
        <taxon>Bacteria</taxon>
        <taxon>Pseudomonadati</taxon>
        <taxon>Pseudomonadota</taxon>
        <taxon>Gammaproteobacteria</taxon>
        <taxon>Moraxellales</taxon>
        <taxon>Moraxellaceae</taxon>
        <taxon>Agitococcus</taxon>
    </lineage>
</organism>
<sequence length="315" mass="37617">MYVPNWPKELEHFTQRDIEWCYNFLINASVNISLSEKQNFIIIYLANNRNYIYNLYNNSQYYFNEKLLDELRHGNIVDVSWILPDDQRLLIWLLHANIPGFIPFDTTNNCSFQNHVGFSSVVYPSTNLSVEQRYSSIIEYIDSIRFNTVDANPKQEYLNSIKNKWITIKTHDNLTNWIDKDNNDQLVWAWEYLVKCEKFAKIPKPLNKHEYYTSILASLDLFYNFQPNPFNNGLNTNFSERELFINKFSKAWSQKKFRDSGKHKKDYHLPLTKKTKECLEKLAKLSNKKENEILEELINKEFIDKFKDSHGNTLY</sequence>
<dbReference type="AlphaFoldDB" id="A0A2T5INF1"/>
<gene>
    <name evidence="1" type="ORF">C8N29_1524</name>
</gene>
<comment type="caution">
    <text evidence="1">The sequence shown here is derived from an EMBL/GenBank/DDBJ whole genome shotgun (WGS) entry which is preliminary data.</text>
</comment>
<dbReference type="Proteomes" id="UP000244223">
    <property type="component" value="Unassembled WGS sequence"/>
</dbReference>
<name>A0A2T5INF1_9GAMM</name>
<keyword evidence="2" id="KW-1185">Reference proteome</keyword>
<reference evidence="1 2" key="1">
    <citation type="submission" date="2018-04" db="EMBL/GenBank/DDBJ databases">
        <title>Genomic Encyclopedia of Archaeal and Bacterial Type Strains, Phase II (KMG-II): from individual species to whole genera.</title>
        <authorList>
            <person name="Goeker M."/>
        </authorList>
    </citation>
    <scope>NUCLEOTIDE SEQUENCE [LARGE SCALE GENOMIC DNA]</scope>
    <source>
        <strain evidence="1 2">DSM 5822</strain>
    </source>
</reference>
<dbReference type="EMBL" id="QAON01000052">
    <property type="protein sequence ID" value="PTQ85361.1"/>
    <property type="molecule type" value="Genomic_DNA"/>
</dbReference>
<protein>
    <submittedName>
        <fullName evidence="1">Uncharacterized protein</fullName>
    </submittedName>
</protein>
<proteinExistence type="predicted"/>